<sequence>MKRFLLATCLVAALLWEAGAAPAHQVPVKTKGKHVFPEQETEKAWGTRAMEPLEKDNQLGPLLPEPKQKPAAAEEKRPDAMTWVETEDILSHLRSPLQGPELDLDSIDHPMSDDVQDEEVPQSRPILYRQVLQGPEEDLDHLAHSMEDS</sequence>
<dbReference type="GO" id="GO:1905885">
    <property type="term" value="P:positive regulation of triglyceride transport"/>
    <property type="evidence" value="ECO:0007669"/>
    <property type="project" value="Ensembl"/>
</dbReference>
<name>A0A8C6I5C0_MUSSI</name>
<dbReference type="Ensembl" id="ENSMSIT00000039831.1">
    <property type="protein sequence ID" value="ENSMSIP00000031591.1"/>
    <property type="gene ID" value="ENSMSIG00000026438.1"/>
</dbReference>
<dbReference type="InterPro" id="IPR027922">
    <property type="entry name" value="PRAP"/>
</dbReference>
<feature type="compositionally biased region" description="Basic and acidic residues" evidence="1">
    <location>
        <begin position="35"/>
        <end position="57"/>
    </location>
</feature>
<feature type="region of interest" description="Disordered" evidence="1">
    <location>
        <begin position="95"/>
        <end position="122"/>
    </location>
</feature>
<dbReference type="Proteomes" id="UP000694415">
    <property type="component" value="Unplaced"/>
</dbReference>
<dbReference type="GO" id="GO:2001140">
    <property type="term" value="P:positive regulation of phospholipid transport"/>
    <property type="evidence" value="ECO:0007669"/>
    <property type="project" value="Ensembl"/>
</dbReference>
<dbReference type="AlphaFoldDB" id="A0A8C6I5C0"/>
<reference evidence="3" key="2">
    <citation type="submission" date="2025-09" db="UniProtKB">
        <authorList>
            <consortium name="Ensembl"/>
        </authorList>
    </citation>
    <scope>IDENTIFICATION</scope>
</reference>
<evidence type="ECO:0000256" key="2">
    <source>
        <dbReference type="SAM" id="SignalP"/>
    </source>
</evidence>
<keyword evidence="2" id="KW-0732">Signal</keyword>
<feature type="compositionally biased region" description="Basic and acidic residues" evidence="1">
    <location>
        <begin position="66"/>
        <end position="79"/>
    </location>
</feature>
<dbReference type="GeneTree" id="ENSGT00390000012626"/>
<dbReference type="GO" id="GO:0071481">
    <property type="term" value="P:cellular response to X-ray"/>
    <property type="evidence" value="ECO:0007669"/>
    <property type="project" value="Ensembl"/>
</dbReference>
<feature type="region of interest" description="Disordered" evidence="1">
    <location>
        <begin position="32"/>
        <end position="79"/>
    </location>
</feature>
<evidence type="ECO:0000313" key="3">
    <source>
        <dbReference type="Ensembl" id="ENSMSIP00000031591.1"/>
    </source>
</evidence>
<keyword evidence="4" id="KW-1185">Reference proteome</keyword>
<dbReference type="GO" id="GO:0017129">
    <property type="term" value="F:triglyceride binding"/>
    <property type="evidence" value="ECO:0007669"/>
    <property type="project" value="Ensembl"/>
</dbReference>
<reference evidence="3" key="1">
    <citation type="submission" date="2025-08" db="UniProtKB">
        <authorList>
            <consortium name="Ensembl"/>
        </authorList>
    </citation>
    <scope>IDENTIFICATION</scope>
</reference>
<evidence type="ECO:0000256" key="1">
    <source>
        <dbReference type="SAM" id="MobiDB-lite"/>
    </source>
</evidence>
<proteinExistence type="predicted"/>
<dbReference type="GO" id="GO:0005576">
    <property type="term" value="C:extracellular region"/>
    <property type="evidence" value="ECO:0007669"/>
    <property type="project" value="Ensembl"/>
</dbReference>
<feature type="chain" id="PRO_5034727667" evidence="2">
    <location>
        <begin position="21"/>
        <end position="149"/>
    </location>
</feature>
<dbReference type="PANTHER" id="PTHR37861:SF1">
    <property type="entry name" value="PROLINE-RICH ACIDIC PROTEIN 1"/>
    <property type="match status" value="1"/>
</dbReference>
<dbReference type="Pfam" id="PF15314">
    <property type="entry name" value="PRAP"/>
    <property type="match status" value="1"/>
</dbReference>
<protein>
    <submittedName>
        <fullName evidence="3">Proline-rich acidic protein 1</fullName>
    </submittedName>
</protein>
<dbReference type="PANTHER" id="PTHR37861">
    <property type="entry name" value="PROLINE-RICH ACIDIC PROTEIN 1"/>
    <property type="match status" value="1"/>
</dbReference>
<feature type="signal peptide" evidence="2">
    <location>
        <begin position="1"/>
        <end position="20"/>
    </location>
</feature>
<accession>A0A8C6I5C0</accession>
<dbReference type="GO" id="GO:1904731">
    <property type="term" value="P:positive regulation of intestinal lipid absorption"/>
    <property type="evidence" value="ECO:0007669"/>
    <property type="project" value="Ensembl"/>
</dbReference>
<dbReference type="GO" id="GO:0043066">
    <property type="term" value="P:negative regulation of apoptotic process"/>
    <property type="evidence" value="ECO:0007669"/>
    <property type="project" value="Ensembl"/>
</dbReference>
<dbReference type="GO" id="GO:0005783">
    <property type="term" value="C:endoplasmic reticulum"/>
    <property type="evidence" value="ECO:0007669"/>
    <property type="project" value="Ensembl"/>
</dbReference>
<organism evidence="3 4">
    <name type="scientific">Mus spicilegus</name>
    <name type="common">Mound-building mouse</name>
    <dbReference type="NCBI Taxonomy" id="10103"/>
    <lineage>
        <taxon>Eukaryota</taxon>
        <taxon>Metazoa</taxon>
        <taxon>Chordata</taxon>
        <taxon>Craniata</taxon>
        <taxon>Vertebrata</taxon>
        <taxon>Euteleostomi</taxon>
        <taxon>Mammalia</taxon>
        <taxon>Eutheria</taxon>
        <taxon>Euarchontoglires</taxon>
        <taxon>Glires</taxon>
        <taxon>Rodentia</taxon>
        <taxon>Myomorpha</taxon>
        <taxon>Muroidea</taxon>
        <taxon>Muridae</taxon>
        <taxon>Murinae</taxon>
        <taxon>Mus</taxon>
        <taxon>Mus</taxon>
    </lineage>
</organism>
<evidence type="ECO:0000313" key="4">
    <source>
        <dbReference type="Proteomes" id="UP000694415"/>
    </source>
</evidence>